<dbReference type="eggNOG" id="ENOG502S8AP">
    <property type="taxonomic scope" value="Eukaryota"/>
</dbReference>
<keyword evidence="3" id="KW-1185">Reference proteome</keyword>
<dbReference type="GeneID" id="17310783"/>
<proteinExistence type="predicted"/>
<sequence length="383" mass="42689">MSDIEAFRRVADVLESFKPLLLDLRKEERDVNGKYDESVRAWKETKEAKTAAEVKRLLRTRNMYREALKDAIDAMTEVRGLLDEGLATRKEGGDAEAVGKPDNACFLEQYGAKADRVEQLLGEWRGRISMLGANLDGVQGSDGKERSNKLQHSHSTRSQLLRVEEEEIRRSCSKSAGKQILEVVRSLREVEGSLSFHSSLLAAQETIVKESSYTKDNFAYGSTPYHLSQCDDVKSTKRSNLFVVWGSSIGWFVFYANLTYGIVSRGVELLPTLHEIAMREMERNNLSGLSFTCGDLLFDELADVKILLLTSQCWDDTLRSPHPPGVQLGADGGCAQSRHRLSGVSRHKVSEVQGQVSWNDTQSFHIYRKQAAAGSVADPLAGD</sequence>
<reference evidence="2" key="3">
    <citation type="submission" date="2015-06" db="UniProtKB">
        <authorList>
            <consortium name="EnsemblProtists"/>
        </authorList>
    </citation>
    <scope>IDENTIFICATION</scope>
</reference>
<dbReference type="AlphaFoldDB" id="L1K0F5"/>
<dbReference type="EnsemblProtists" id="EKX53930">
    <property type="protein sequence ID" value="EKX53930"/>
    <property type="gene ID" value="GUITHDRAFT_132369"/>
</dbReference>
<protein>
    <submittedName>
        <fullName evidence="1 2">Uncharacterized protein</fullName>
    </submittedName>
</protein>
<dbReference type="KEGG" id="gtt:GUITHDRAFT_132369"/>
<evidence type="ECO:0000313" key="3">
    <source>
        <dbReference type="Proteomes" id="UP000011087"/>
    </source>
</evidence>
<organism evidence="1">
    <name type="scientific">Guillardia theta (strain CCMP2712)</name>
    <name type="common">Cryptophyte</name>
    <dbReference type="NCBI Taxonomy" id="905079"/>
    <lineage>
        <taxon>Eukaryota</taxon>
        <taxon>Cryptophyceae</taxon>
        <taxon>Pyrenomonadales</taxon>
        <taxon>Geminigeraceae</taxon>
        <taxon>Guillardia</taxon>
    </lineage>
</organism>
<dbReference type="RefSeq" id="XP_005840910.1">
    <property type="nucleotide sequence ID" value="XM_005840853.1"/>
</dbReference>
<gene>
    <name evidence="1" type="ORF">GUITHDRAFT_132369</name>
</gene>
<dbReference type="EMBL" id="JH992968">
    <property type="protein sequence ID" value="EKX53930.1"/>
    <property type="molecule type" value="Genomic_DNA"/>
</dbReference>
<dbReference type="PaxDb" id="55529-EKX53930"/>
<accession>L1K0F5</accession>
<reference evidence="3" key="2">
    <citation type="submission" date="2012-11" db="EMBL/GenBank/DDBJ databases">
        <authorList>
            <person name="Kuo A."/>
            <person name="Curtis B.A."/>
            <person name="Tanifuji G."/>
            <person name="Burki F."/>
            <person name="Gruber A."/>
            <person name="Irimia M."/>
            <person name="Maruyama S."/>
            <person name="Arias M.C."/>
            <person name="Ball S.G."/>
            <person name="Gile G.H."/>
            <person name="Hirakawa Y."/>
            <person name="Hopkins J.F."/>
            <person name="Rensing S.A."/>
            <person name="Schmutz J."/>
            <person name="Symeonidi A."/>
            <person name="Elias M."/>
            <person name="Eveleigh R.J."/>
            <person name="Herman E.K."/>
            <person name="Klute M.J."/>
            <person name="Nakayama T."/>
            <person name="Obornik M."/>
            <person name="Reyes-Prieto A."/>
            <person name="Armbrust E.V."/>
            <person name="Aves S.J."/>
            <person name="Beiko R.G."/>
            <person name="Coutinho P."/>
            <person name="Dacks J.B."/>
            <person name="Durnford D.G."/>
            <person name="Fast N.M."/>
            <person name="Green B.R."/>
            <person name="Grisdale C."/>
            <person name="Hempe F."/>
            <person name="Henrissat B."/>
            <person name="Hoppner M.P."/>
            <person name="Ishida K.-I."/>
            <person name="Kim E."/>
            <person name="Koreny L."/>
            <person name="Kroth P.G."/>
            <person name="Liu Y."/>
            <person name="Malik S.-B."/>
            <person name="Maier U.G."/>
            <person name="McRose D."/>
            <person name="Mock T."/>
            <person name="Neilson J.A."/>
            <person name="Onodera N.T."/>
            <person name="Poole A.M."/>
            <person name="Pritham E.J."/>
            <person name="Richards T.A."/>
            <person name="Rocap G."/>
            <person name="Roy S.W."/>
            <person name="Sarai C."/>
            <person name="Schaack S."/>
            <person name="Shirato S."/>
            <person name="Slamovits C.H."/>
            <person name="Spencer D.F."/>
            <person name="Suzuki S."/>
            <person name="Worden A.Z."/>
            <person name="Zauner S."/>
            <person name="Barry K."/>
            <person name="Bell C."/>
            <person name="Bharti A.K."/>
            <person name="Crow J.A."/>
            <person name="Grimwood J."/>
            <person name="Kramer R."/>
            <person name="Lindquist E."/>
            <person name="Lucas S."/>
            <person name="Salamov A."/>
            <person name="McFadden G.I."/>
            <person name="Lane C.E."/>
            <person name="Keeling P.J."/>
            <person name="Gray M.W."/>
            <person name="Grigoriev I.V."/>
            <person name="Archibald J.M."/>
        </authorList>
    </citation>
    <scope>NUCLEOTIDE SEQUENCE</scope>
    <source>
        <strain evidence="3">CCMP2712</strain>
    </source>
</reference>
<evidence type="ECO:0000313" key="2">
    <source>
        <dbReference type="EnsemblProtists" id="EKX53930"/>
    </source>
</evidence>
<dbReference type="OrthoDB" id="568235at2759"/>
<evidence type="ECO:0000313" key="1">
    <source>
        <dbReference type="EMBL" id="EKX53930.1"/>
    </source>
</evidence>
<reference evidence="1 3" key="1">
    <citation type="journal article" date="2012" name="Nature">
        <title>Algal genomes reveal evolutionary mosaicism and the fate of nucleomorphs.</title>
        <authorList>
            <consortium name="DOE Joint Genome Institute"/>
            <person name="Curtis B.A."/>
            <person name="Tanifuji G."/>
            <person name="Burki F."/>
            <person name="Gruber A."/>
            <person name="Irimia M."/>
            <person name="Maruyama S."/>
            <person name="Arias M.C."/>
            <person name="Ball S.G."/>
            <person name="Gile G.H."/>
            <person name="Hirakawa Y."/>
            <person name="Hopkins J.F."/>
            <person name="Kuo A."/>
            <person name="Rensing S.A."/>
            <person name="Schmutz J."/>
            <person name="Symeonidi A."/>
            <person name="Elias M."/>
            <person name="Eveleigh R.J."/>
            <person name="Herman E.K."/>
            <person name="Klute M.J."/>
            <person name="Nakayama T."/>
            <person name="Obornik M."/>
            <person name="Reyes-Prieto A."/>
            <person name="Armbrust E.V."/>
            <person name="Aves S.J."/>
            <person name="Beiko R.G."/>
            <person name="Coutinho P."/>
            <person name="Dacks J.B."/>
            <person name="Durnford D.G."/>
            <person name="Fast N.M."/>
            <person name="Green B.R."/>
            <person name="Grisdale C.J."/>
            <person name="Hempel F."/>
            <person name="Henrissat B."/>
            <person name="Hoppner M.P."/>
            <person name="Ishida K."/>
            <person name="Kim E."/>
            <person name="Koreny L."/>
            <person name="Kroth P.G."/>
            <person name="Liu Y."/>
            <person name="Malik S.B."/>
            <person name="Maier U.G."/>
            <person name="McRose D."/>
            <person name="Mock T."/>
            <person name="Neilson J.A."/>
            <person name="Onodera N.T."/>
            <person name="Poole A.M."/>
            <person name="Pritham E.J."/>
            <person name="Richards T.A."/>
            <person name="Rocap G."/>
            <person name="Roy S.W."/>
            <person name="Sarai C."/>
            <person name="Schaack S."/>
            <person name="Shirato S."/>
            <person name="Slamovits C.H."/>
            <person name="Spencer D.F."/>
            <person name="Suzuki S."/>
            <person name="Worden A.Z."/>
            <person name="Zauner S."/>
            <person name="Barry K."/>
            <person name="Bell C."/>
            <person name="Bharti A.K."/>
            <person name="Crow J.A."/>
            <person name="Grimwood J."/>
            <person name="Kramer R."/>
            <person name="Lindquist E."/>
            <person name="Lucas S."/>
            <person name="Salamov A."/>
            <person name="McFadden G.I."/>
            <person name="Lane C.E."/>
            <person name="Keeling P.J."/>
            <person name="Gray M.W."/>
            <person name="Grigoriev I.V."/>
            <person name="Archibald J.M."/>
        </authorList>
    </citation>
    <scope>NUCLEOTIDE SEQUENCE</scope>
    <source>
        <strain evidence="1 3">CCMP2712</strain>
    </source>
</reference>
<dbReference type="InterPro" id="IPR029063">
    <property type="entry name" value="SAM-dependent_MTases_sf"/>
</dbReference>
<dbReference type="Gene3D" id="3.40.50.150">
    <property type="entry name" value="Vaccinia Virus protein VP39"/>
    <property type="match status" value="1"/>
</dbReference>
<dbReference type="HOGENOM" id="CLU_722501_0_0_1"/>
<dbReference type="Proteomes" id="UP000011087">
    <property type="component" value="Unassembled WGS sequence"/>
</dbReference>
<name>L1K0F5_GUITC</name>